<dbReference type="PANTHER" id="PTHR38011">
    <property type="entry name" value="DIHYDROFOLATE REDUCTASE FAMILY PROTEIN (AFU_ORTHOLOGUE AFUA_8G06820)"/>
    <property type="match status" value="1"/>
</dbReference>
<organism evidence="5 6">
    <name type="scientific">Gulosibacter faecalis</name>
    <dbReference type="NCBI Taxonomy" id="272240"/>
    <lineage>
        <taxon>Bacteria</taxon>
        <taxon>Bacillati</taxon>
        <taxon>Actinomycetota</taxon>
        <taxon>Actinomycetes</taxon>
        <taxon>Micrococcales</taxon>
        <taxon>Microbacteriaceae</taxon>
        <taxon>Gulosibacter</taxon>
    </lineage>
</organism>
<proteinExistence type="predicted"/>
<comment type="pathway">
    <text evidence="1">Cofactor biosynthesis; riboflavin biosynthesis.</text>
</comment>
<keyword evidence="3" id="KW-0560">Oxidoreductase</keyword>
<name>A0ABW5UZM2_9MICO</name>
<feature type="domain" description="Bacterial bifunctional deaminase-reductase C-terminal" evidence="4">
    <location>
        <begin position="58"/>
        <end position="220"/>
    </location>
</feature>
<dbReference type="Gene3D" id="3.40.430.10">
    <property type="entry name" value="Dihydrofolate Reductase, subunit A"/>
    <property type="match status" value="1"/>
</dbReference>
<dbReference type="RefSeq" id="WP_019617464.1">
    <property type="nucleotide sequence ID" value="NZ_JBHUNE010000008.1"/>
</dbReference>
<reference evidence="6" key="1">
    <citation type="journal article" date="2019" name="Int. J. Syst. Evol. Microbiol.">
        <title>The Global Catalogue of Microorganisms (GCM) 10K type strain sequencing project: providing services to taxonomists for standard genome sequencing and annotation.</title>
        <authorList>
            <consortium name="The Broad Institute Genomics Platform"/>
            <consortium name="The Broad Institute Genome Sequencing Center for Infectious Disease"/>
            <person name="Wu L."/>
            <person name="Ma J."/>
        </authorList>
    </citation>
    <scope>NUCLEOTIDE SEQUENCE [LARGE SCALE GENOMIC DNA]</scope>
    <source>
        <strain evidence="6">TISTR 1514</strain>
    </source>
</reference>
<keyword evidence="6" id="KW-1185">Reference proteome</keyword>
<keyword evidence="2" id="KW-0521">NADP</keyword>
<evidence type="ECO:0000256" key="1">
    <source>
        <dbReference type="ARBA" id="ARBA00005104"/>
    </source>
</evidence>
<evidence type="ECO:0000256" key="2">
    <source>
        <dbReference type="ARBA" id="ARBA00022857"/>
    </source>
</evidence>
<accession>A0ABW5UZM2</accession>
<sequence>MSNASDSGRPFDLARMPDPAWLHELAPEGTRLDLADAEHAGAADDWIRERYRAPRADWVRMNMLGSLNGRVTGPDGTSDSLSNRADRRILRLIREMSDVVVVGANTVREERHTSTRPTWLCVITTSGDLTGHRIRPDDAAHSVLVCGPASARERALETMPGANFVEFELDDGGVALPEVLGHLRERGLRQIVVEGGKALISQFLDEGLLDEVCITQAPYFGPDAAPALPASTRETRFRRELLLADEYGYLYQRLVADGA</sequence>
<evidence type="ECO:0000313" key="6">
    <source>
        <dbReference type="Proteomes" id="UP001597492"/>
    </source>
</evidence>
<dbReference type="EMBL" id="JBHUNE010000008">
    <property type="protein sequence ID" value="MFD2758954.1"/>
    <property type="molecule type" value="Genomic_DNA"/>
</dbReference>
<dbReference type="InterPro" id="IPR002734">
    <property type="entry name" value="RibDG_C"/>
</dbReference>
<gene>
    <name evidence="5" type="ORF">ACFSW7_11275</name>
</gene>
<dbReference type="PANTHER" id="PTHR38011:SF7">
    <property type="entry name" value="2,5-DIAMINO-6-RIBOSYLAMINO-4(3H)-PYRIMIDINONE 5'-PHOSPHATE REDUCTASE"/>
    <property type="match status" value="1"/>
</dbReference>
<dbReference type="Proteomes" id="UP001597492">
    <property type="component" value="Unassembled WGS sequence"/>
</dbReference>
<dbReference type="InterPro" id="IPR024072">
    <property type="entry name" value="DHFR-like_dom_sf"/>
</dbReference>
<comment type="caution">
    <text evidence="5">The sequence shown here is derived from an EMBL/GenBank/DDBJ whole genome shotgun (WGS) entry which is preliminary data.</text>
</comment>
<evidence type="ECO:0000313" key="5">
    <source>
        <dbReference type="EMBL" id="MFD2758954.1"/>
    </source>
</evidence>
<protein>
    <submittedName>
        <fullName evidence="5">Dihydrofolate reductase family protein</fullName>
    </submittedName>
</protein>
<dbReference type="Pfam" id="PF01872">
    <property type="entry name" value="RibD_C"/>
    <property type="match status" value="1"/>
</dbReference>
<dbReference type="InterPro" id="IPR050765">
    <property type="entry name" value="Riboflavin_Biosynth_HTPR"/>
</dbReference>
<dbReference type="SUPFAM" id="SSF53597">
    <property type="entry name" value="Dihydrofolate reductase-like"/>
    <property type="match status" value="1"/>
</dbReference>
<evidence type="ECO:0000256" key="3">
    <source>
        <dbReference type="ARBA" id="ARBA00023002"/>
    </source>
</evidence>
<evidence type="ECO:0000259" key="4">
    <source>
        <dbReference type="Pfam" id="PF01872"/>
    </source>
</evidence>